<protein>
    <submittedName>
        <fullName evidence="1">Uncharacterized protein</fullName>
    </submittedName>
</protein>
<evidence type="ECO:0000313" key="1">
    <source>
        <dbReference type="EMBL" id="MBC8433777.1"/>
    </source>
</evidence>
<proteinExistence type="predicted"/>
<reference evidence="1 2" key="1">
    <citation type="submission" date="2020-08" db="EMBL/GenBank/DDBJ databases">
        <title>Bridging the membrane lipid divide: bacteria of the FCB group superphylum have the potential to synthesize archaeal ether lipids.</title>
        <authorList>
            <person name="Villanueva L."/>
            <person name="Von Meijenfeldt F.A.B."/>
            <person name="Westbye A.B."/>
            <person name="Yadav S."/>
            <person name="Hopmans E.C."/>
            <person name="Dutilh B.E."/>
            <person name="Sinninghe Damste J.S."/>
        </authorList>
    </citation>
    <scope>NUCLEOTIDE SEQUENCE [LARGE SCALE GENOMIC DNA]</scope>
    <source>
        <strain evidence="1">NIOZ-UU17</strain>
    </source>
</reference>
<dbReference type="EMBL" id="JACNIG010000333">
    <property type="protein sequence ID" value="MBC8433777.1"/>
    <property type="molecule type" value="Genomic_DNA"/>
</dbReference>
<comment type="caution">
    <text evidence="1">The sequence shown here is derived from an EMBL/GenBank/DDBJ whole genome shotgun (WGS) entry which is preliminary data.</text>
</comment>
<sequence>MNEKSDFFLKEFLKPVKETDDNLSIRLSILFTLKQIAPEKFKELNLDQYLESVISKILERIEKPASLLESITSRIKQIVAKRASLYGLQPNLDYWYYTKLLGHKDKYKAKHELIKKIIPDAKIKNVTNSKDAVLFYIYVRTLSFCDLEEYGRFNRYIPILRKEAIKDADLYAYFLTHVILYDTNFGQKKAPKSSFKALKELEDFCKDNLKFERQYVDLMSEIIICCKLCEAYAFPFYAELVKNIMTTETFQHYHENAVLAAATF</sequence>
<accession>A0A8J6TW30</accession>
<evidence type="ECO:0000313" key="2">
    <source>
        <dbReference type="Proteomes" id="UP000605201"/>
    </source>
</evidence>
<dbReference type="Proteomes" id="UP000605201">
    <property type="component" value="Unassembled WGS sequence"/>
</dbReference>
<gene>
    <name evidence="1" type="ORF">H8D96_17850</name>
</gene>
<name>A0A8J6TW30_9BACT</name>
<organism evidence="1 2">
    <name type="scientific">Candidatus Desulfatibia vada</name>
    <dbReference type="NCBI Taxonomy" id="2841696"/>
    <lineage>
        <taxon>Bacteria</taxon>
        <taxon>Pseudomonadati</taxon>
        <taxon>Thermodesulfobacteriota</taxon>
        <taxon>Desulfobacteria</taxon>
        <taxon>Desulfobacterales</taxon>
        <taxon>Desulfobacterales incertae sedis</taxon>
        <taxon>Candidatus Desulfatibia</taxon>
    </lineage>
</organism>
<dbReference type="AlphaFoldDB" id="A0A8J6TW30"/>